<organism evidence="2 3">
    <name type="scientific">Laccaria amethystina LaAM-08-1</name>
    <dbReference type="NCBI Taxonomy" id="1095629"/>
    <lineage>
        <taxon>Eukaryota</taxon>
        <taxon>Fungi</taxon>
        <taxon>Dikarya</taxon>
        <taxon>Basidiomycota</taxon>
        <taxon>Agaricomycotina</taxon>
        <taxon>Agaricomycetes</taxon>
        <taxon>Agaricomycetidae</taxon>
        <taxon>Agaricales</taxon>
        <taxon>Agaricineae</taxon>
        <taxon>Hydnangiaceae</taxon>
        <taxon>Laccaria</taxon>
    </lineage>
</organism>
<evidence type="ECO:0000313" key="3">
    <source>
        <dbReference type="Proteomes" id="UP000054477"/>
    </source>
</evidence>
<feature type="region of interest" description="Disordered" evidence="1">
    <location>
        <begin position="26"/>
        <end position="59"/>
    </location>
</feature>
<dbReference type="AlphaFoldDB" id="A0A0C9XLU8"/>
<evidence type="ECO:0000256" key="1">
    <source>
        <dbReference type="SAM" id="MobiDB-lite"/>
    </source>
</evidence>
<dbReference type="HOGENOM" id="CLU_2961170_0_0_1"/>
<dbReference type="EMBL" id="KN838591">
    <property type="protein sequence ID" value="KIK02529.1"/>
    <property type="molecule type" value="Genomic_DNA"/>
</dbReference>
<gene>
    <name evidence="2" type="ORF">K443DRAFT_677488</name>
</gene>
<sequence>MSSATETIGSNRLSPSFEIYPQLQPFNWDHTFPKNQQSTSTHEGRPTVDAHPNQHSAAQ</sequence>
<keyword evidence="3" id="KW-1185">Reference proteome</keyword>
<reference evidence="3" key="2">
    <citation type="submission" date="2015-01" db="EMBL/GenBank/DDBJ databases">
        <title>Evolutionary Origins and Diversification of the Mycorrhizal Mutualists.</title>
        <authorList>
            <consortium name="DOE Joint Genome Institute"/>
            <consortium name="Mycorrhizal Genomics Consortium"/>
            <person name="Kohler A."/>
            <person name="Kuo A."/>
            <person name="Nagy L.G."/>
            <person name="Floudas D."/>
            <person name="Copeland A."/>
            <person name="Barry K.W."/>
            <person name="Cichocki N."/>
            <person name="Veneault-Fourrey C."/>
            <person name="LaButti K."/>
            <person name="Lindquist E.A."/>
            <person name="Lipzen A."/>
            <person name="Lundell T."/>
            <person name="Morin E."/>
            <person name="Murat C."/>
            <person name="Riley R."/>
            <person name="Ohm R."/>
            <person name="Sun H."/>
            <person name="Tunlid A."/>
            <person name="Henrissat B."/>
            <person name="Grigoriev I.V."/>
            <person name="Hibbett D.S."/>
            <person name="Martin F."/>
        </authorList>
    </citation>
    <scope>NUCLEOTIDE SEQUENCE [LARGE SCALE GENOMIC DNA]</scope>
    <source>
        <strain evidence="3">LaAM-08-1</strain>
    </source>
</reference>
<accession>A0A0C9XLU8</accession>
<proteinExistence type="predicted"/>
<evidence type="ECO:0000313" key="2">
    <source>
        <dbReference type="EMBL" id="KIK02529.1"/>
    </source>
</evidence>
<name>A0A0C9XLU8_9AGAR</name>
<protein>
    <submittedName>
        <fullName evidence="2">Uncharacterized protein</fullName>
    </submittedName>
</protein>
<reference evidence="2 3" key="1">
    <citation type="submission" date="2014-04" db="EMBL/GenBank/DDBJ databases">
        <authorList>
            <consortium name="DOE Joint Genome Institute"/>
            <person name="Kuo A."/>
            <person name="Kohler A."/>
            <person name="Nagy L.G."/>
            <person name="Floudas D."/>
            <person name="Copeland A."/>
            <person name="Barry K.W."/>
            <person name="Cichocki N."/>
            <person name="Veneault-Fourrey C."/>
            <person name="LaButti K."/>
            <person name="Lindquist E.A."/>
            <person name="Lipzen A."/>
            <person name="Lundell T."/>
            <person name="Morin E."/>
            <person name="Murat C."/>
            <person name="Sun H."/>
            <person name="Tunlid A."/>
            <person name="Henrissat B."/>
            <person name="Grigoriev I.V."/>
            <person name="Hibbett D.S."/>
            <person name="Martin F."/>
            <person name="Nordberg H.P."/>
            <person name="Cantor M.N."/>
            <person name="Hua S.X."/>
        </authorList>
    </citation>
    <scope>NUCLEOTIDE SEQUENCE [LARGE SCALE GENOMIC DNA]</scope>
    <source>
        <strain evidence="2 3">LaAM-08-1</strain>
    </source>
</reference>
<dbReference type="Proteomes" id="UP000054477">
    <property type="component" value="Unassembled WGS sequence"/>
</dbReference>